<proteinExistence type="predicted"/>
<protein>
    <submittedName>
        <fullName evidence="1">Uncharacterized protein</fullName>
    </submittedName>
</protein>
<reference evidence="1" key="1">
    <citation type="submission" date="2020-02" db="EMBL/GenBank/DDBJ databases">
        <authorList>
            <person name="Meier V. D."/>
        </authorList>
    </citation>
    <scope>NUCLEOTIDE SEQUENCE</scope>
    <source>
        <strain evidence="1">AVDCRST_MAG42</strain>
    </source>
</reference>
<evidence type="ECO:0000313" key="1">
    <source>
        <dbReference type="EMBL" id="CAA9212544.1"/>
    </source>
</evidence>
<dbReference type="AlphaFoldDB" id="A0A6J4H1K5"/>
<accession>A0A6J4H1K5</accession>
<gene>
    <name evidence="1" type="ORF">AVDCRST_MAG42-31</name>
</gene>
<organism evidence="1">
    <name type="scientific">uncultured Chthoniobacterales bacterium</name>
    <dbReference type="NCBI Taxonomy" id="1836801"/>
    <lineage>
        <taxon>Bacteria</taxon>
        <taxon>Pseudomonadati</taxon>
        <taxon>Verrucomicrobiota</taxon>
        <taxon>Spartobacteria</taxon>
        <taxon>Chthoniobacterales</taxon>
        <taxon>environmental samples</taxon>
    </lineage>
</organism>
<sequence length="122" mass="12908">MVLGLVATTGIARDSTWLLCSSDSLVLSVHEHRAGSAGRETSLTLIYGVHQLHGTLQDTDSGPVKLSSATRAGETNFTGKANVDYDSGKVVLTGTLKIDGEAAKVKTTMQCKEMSSEFSFVD</sequence>
<dbReference type="EMBL" id="CADCTA010000005">
    <property type="protein sequence ID" value="CAA9212544.1"/>
    <property type="molecule type" value="Genomic_DNA"/>
</dbReference>
<name>A0A6J4H1K5_9BACT</name>